<dbReference type="InterPro" id="IPR051313">
    <property type="entry name" value="Bact_iron-sidero_bind"/>
</dbReference>
<dbReference type="SUPFAM" id="SSF53807">
    <property type="entry name" value="Helical backbone' metal receptor"/>
    <property type="match status" value="1"/>
</dbReference>
<dbReference type="EMBL" id="CP062983">
    <property type="protein sequence ID" value="QPC85204.1"/>
    <property type="molecule type" value="Genomic_DNA"/>
</dbReference>
<evidence type="ECO:0000256" key="5">
    <source>
        <dbReference type="SAM" id="MobiDB-lite"/>
    </source>
</evidence>
<evidence type="ECO:0000256" key="4">
    <source>
        <dbReference type="ARBA" id="ARBA00022729"/>
    </source>
</evidence>
<dbReference type="PANTHER" id="PTHR30532">
    <property type="entry name" value="IRON III DICITRATE-BINDING PERIPLASMIC PROTEIN"/>
    <property type="match status" value="1"/>
</dbReference>
<proteinExistence type="inferred from homology"/>
<dbReference type="Proteomes" id="UP000594468">
    <property type="component" value="Chromosome"/>
</dbReference>
<dbReference type="CDD" id="cd01140">
    <property type="entry name" value="FatB"/>
    <property type="match status" value="1"/>
</dbReference>
<evidence type="ECO:0000256" key="2">
    <source>
        <dbReference type="ARBA" id="ARBA00008814"/>
    </source>
</evidence>
<sequence length="349" mass="37838">MNRQSSRFFARSAYTTLLVLALVFGATGILFAQDVEEVTITHNQGETVVPINPETVITFDLASLSTLNALGIEVAGVPDANYPESLSLYASEDIAKVGSLFEPDYELVNAMEPDLIIVAARSAAVYPQLSEIAPTIDLTADNTDYLNSQLHNAEILGQIFDKEEEVQAVWEDIAASVEAVNEVTAEAGTSLIVMTSGGEVTAYGPDSRFGWLHEELGFVPVIEDIEEATHGEAISFEFILEANPDWLIVIDRDVAIGQESEAAEQILDNELVAQTTAWQNDQVIYLDPTNLYLVMGGLGAIQETIDDIAVDLGIELDSDEEAVEEVTEETAEEAAEETPTEEATEESSE</sequence>
<evidence type="ECO:0000256" key="1">
    <source>
        <dbReference type="ARBA" id="ARBA00004196"/>
    </source>
</evidence>
<dbReference type="PANTHER" id="PTHR30532:SF28">
    <property type="entry name" value="PETROBACTIN-BINDING PROTEIN YCLQ"/>
    <property type="match status" value="1"/>
</dbReference>
<dbReference type="InterPro" id="IPR033870">
    <property type="entry name" value="FatB"/>
</dbReference>
<dbReference type="GO" id="GO:0030288">
    <property type="term" value="C:outer membrane-bounded periplasmic space"/>
    <property type="evidence" value="ECO:0007669"/>
    <property type="project" value="TreeGrafter"/>
</dbReference>
<dbReference type="InterPro" id="IPR002491">
    <property type="entry name" value="ABC_transptr_periplasmic_BD"/>
</dbReference>
<evidence type="ECO:0000313" key="8">
    <source>
        <dbReference type="Proteomes" id="UP000594468"/>
    </source>
</evidence>
<evidence type="ECO:0000259" key="6">
    <source>
        <dbReference type="PROSITE" id="PS50983"/>
    </source>
</evidence>
<dbReference type="PROSITE" id="PS50983">
    <property type="entry name" value="FE_B12_PBP"/>
    <property type="match status" value="1"/>
</dbReference>
<comment type="similarity">
    <text evidence="2">Belongs to the bacterial solute-binding protein 8 family.</text>
</comment>
<dbReference type="KEGG" id="pmet:G4Y79_12940"/>
<organism evidence="7 8">
    <name type="scientific">Phototrophicus methaneseepsis</name>
    <dbReference type="NCBI Taxonomy" id="2710758"/>
    <lineage>
        <taxon>Bacteria</taxon>
        <taxon>Bacillati</taxon>
        <taxon>Chloroflexota</taxon>
        <taxon>Candidatus Thermofontia</taxon>
        <taxon>Phototrophicales</taxon>
        <taxon>Phototrophicaceae</taxon>
        <taxon>Phototrophicus</taxon>
    </lineage>
</organism>
<gene>
    <name evidence="7" type="ORF">G4Y79_12940</name>
</gene>
<feature type="domain" description="Fe/B12 periplasmic-binding" evidence="6">
    <location>
        <begin position="55"/>
        <end position="316"/>
    </location>
</feature>
<evidence type="ECO:0000313" key="7">
    <source>
        <dbReference type="EMBL" id="QPC85204.1"/>
    </source>
</evidence>
<feature type="region of interest" description="Disordered" evidence="5">
    <location>
        <begin position="320"/>
        <end position="349"/>
    </location>
</feature>
<keyword evidence="8" id="KW-1185">Reference proteome</keyword>
<reference evidence="7 8" key="1">
    <citation type="submission" date="2020-02" db="EMBL/GenBank/DDBJ databases">
        <authorList>
            <person name="Zheng R.K."/>
            <person name="Sun C.M."/>
        </authorList>
    </citation>
    <scope>NUCLEOTIDE SEQUENCE [LARGE SCALE GENOMIC DNA]</scope>
    <source>
        <strain evidence="8">rifampicinis</strain>
    </source>
</reference>
<dbReference type="AlphaFoldDB" id="A0A7S8EE56"/>
<dbReference type="GO" id="GO:1901678">
    <property type="term" value="P:iron coordination entity transport"/>
    <property type="evidence" value="ECO:0007669"/>
    <property type="project" value="UniProtKB-ARBA"/>
</dbReference>
<protein>
    <submittedName>
        <fullName evidence="7">Siderophore ABC transporter substrate-binding protein</fullName>
    </submittedName>
</protein>
<name>A0A7S8EE56_9CHLR</name>
<evidence type="ECO:0000256" key="3">
    <source>
        <dbReference type="ARBA" id="ARBA00022448"/>
    </source>
</evidence>
<accession>A0A7S8EE56</accession>
<comment type="subcellular location">
    <subcellularLocation>
        <location evidence="1">Cell envelope</location>
    </subcellularLocation>
</comment>
<keyword evidence="4" id="KW-0732">Signal</keyword>
<dbReference type="Pfam" id="PF01497">
    <property type="entry name" value="Peripla_BP_2"/>
    <property type="match status" value="1"/>
</dbReference>
<dbReference type="Gene3D" id="3.40.50.1980">
    <property type="entry name" value="Nitrogenase molybdenum iron protein domain"/>
    <property type="match status" value="2"/>
</dbReference>
<keyword evidence="3" id="KW-0813">Transport</keyword>